<evidence type="ECO:0000256" key="1">
    <source>
        <dbReference type="ARBA" id="ARBA00022515"/>
    </source>
</evidence>
<dbReference type="GO" id="GO:0006270">
    <property type="term" value="P:DNA replication initiation"/>
    <property type="evidence" value="ECO:0007669"/>
    <property type="project" value="TreeGrafter"/>
</dbReference>
<dbReference type="InterPro" id="IPR027417">
    <property type="entry name" value="P-loop_NTPase"/>
</dbReference>
<dbReference type="GO" id="GO:0003677">
    <property type="term" value="F:DNA binding"/>
    <property type="evidence" value="ECO:0007669"/>
    <property type="project" value="UniProtKB-UniRule"/>
</dbReference>
<comment type="subunit">
    <text evidence="8">Component of the replication restart primosome.</text>
</comment>
<feature type="binding site" evidence="8">
    <location>
        <position position="414"/>
    </location>
    <ligand>
        <name>Zn(2+)</name>
        <dbReference type="ChEBI" id="CHEBI:29105"/>
        <label>1</label>
    </ligand>
</feature>
<dbReference type="PANTHER" id="PTHR30580">
    <property type="entry name" value="PRIMOSOMAL PROTEIN N"/>
    <property type="match status" value="1"/>
</dbReference>
<comment type="caution">
    <text evidence="10">The sequence shown here is derived from an EMBL/GenBank/DDBJ whole genome shotgun (WGS) entry which is preliminary data.</text>
</comment>
<gene>
    <name evidence="8" type="primary">priA</name>
    <name evidence="10" type="ORF">ELQ94_03865</name>
</gene>
<dbReference type="PANTHER" id="PTHR30580:SF0">
    <property type="entry name" value="PRIMOSOMAL PROTEIN N"/>
    <property type="match status" value="1"/>
</dbReference>
<dbReference type="GO" id="GO:0006269">
    <property type="term" value="P:DNA replication, synthesis of primer"/>
    <property type="evidence" value="ECO:0007669"/>
    <property type="project" value="UniProtKB-KW"/>
</dbReference>
<protein>
    <recommendedName>
        <fullName evidence="8">Probable replication restart protein PriA</fullName>
    </recommendedName>
    <alternativeName>
        <fullName evidence="8">Putative ATP-dependent DNA helicase PriA</fullName>
    </alternativeName>
</protein>
<dbReference type="Gene3D" id="3.40.50.300">
    <property type="entry name" value="P-loop containing nucleotide triphosphate hydrolases"/>
    <property type="match status" value="1"/>
</dbReference>
<feature type="binding site" evidence="8">
    <location>
        <position position="378"/>
    </location>
    <ligand>
        <name>Zn(2+)</name>
        <dbReference type="ChEBI" id="CHEBI:29105"/>
        <label>1</label>
    </ligand>
</feature>
<evidence type="ECO:0000259" key="9">
    <source>
        <dbReference type="Pfam" id="PF17764"/>
    </source>
</evidence>
<feature type="binding site" evidence="8">
    <location>
        <position position="405"/>
    </location>
    <ligand>
        <name>Zn(2+)</name>
        <dbReference type="ChEBI" id="CHEBI:29105"/>
        <label>2</label>
    </ligand>
</feature>
<name>A0A3S0VTA2_9MICO</name>
<dbReference type="OrthoDB" id="3177118at2"/>
<dbReference type="InterPro" id="IPR005259">
    <property type="entry name" value="PriA"/>
</dbReference>
<proteinExistence type="inferred from homology"/>
<evidence type="ECO:0000256" key="3">
    <source>
        <dbReference type="ARBA" id="ARBA00022723"/>
    </source>
</evidence>
<dbReference type="HAMAP" id="MF_00983">
    <property type="entry name" value="PriA"/>
    <property type="match status" value="1"/>
</dbReference>
<feature type="binding site" evidence="8">
    <location>
        <position position="387"/>
    </location>
    <ligand>
        <name>Zn(2+)</name>
        <dbReference type="ChEBI" id="CHEBI:29105"/>
        <label>2</label>
    </ligand>
</feature>
<dbReference type="Gene3D" id="3.40.1440.60">
    <property type="entry name" value="PriA, 3(prime) DNA-binding domain"/>
    <property type="match status" value="1"/>
</dbReference>
<evidence type="ECO:0000256" key="7">
    <source>
        <dbReference type="ARBA" id="ARBA00023125"/>
    </source>
</evidence>
<dbReference type="GO" id="GO:0043138">
    <property type="term" value="F:3'-5' DNA helicase activity"/>
    <property type="evidence" value="ECO:0007669"/>
    <property type="project" value="TreeGrafter"/>
</dbReference>
<accession>A0A3S0VTA2</accession>
<dbReference type="GO" id="GO:0006302">
    <property type="term" value="P:double-strand break repair"/>
    <property type="evidence" value="ECO:0007669"/>
    <property type="project" value="InterPro"/>
</dbReference>
<evidence type="ECO:0000256" key="6">
    <source>
        <dbReference type="ARBA" id="ARBA00022840"/>
    </source>
</evidence>
<organism evidence="10 11">
    <name type="scientific">Labedella endophytica</name>
    <dbReference type="NCBI Taxonomy" id="1523160"/>
    <lineage>
        <taxon>Bacteria</taxon>
        <taxon>Bacillati</taxon>
        <taxon>Actinomycetota</taxon>
        <taxon>Actinomycetes</taxon>
        <taxon>Micrococcales</taxon>
        <taxon>Microbacteriaceae</taxon>
        <taxon>Labedella</taxon>
    </lineage>
</organism>
<keyword evidence="11" id="KW-1185">Reference proteome</keyword>
<keyword evidence="4 8" id="KW-0547">Nucleotide-binding</keyword>
<feature type="domain" description="Primosomal protein N' 3' DNA-binding" evidence="9">
    <location>
        <begin position="7"/>
        <end position="107"/>
    </location>
</feature>
<comment type="similarity">
    <text evidence="8">Belongs to the helicase family. PriA subfamily.</text>
</comment>
<feature type="binding site" evidence="8">
    <location>
        <position position="384"/>
    </location>
    <ligand>
        <name>Zn(2+)</name>
        <dbReference type="ChEBI" id="CHEBI:29105"/>
        <label>2</label>
    </ligand>
</feature>
<dbReference type="EMBL" id="RZGZ01000002">
    <property type="protein sequence ID" value="RUR00712.1"/>
    <property type="molecule type" value="Genomic_DNA"/>
</dbReference>
<keyword evidence="2 8" id="KW-0235">DNA replication</keyword>
<dbReference type="RefSeq" id="WP_127047435.1">
    <property type="nucleotide sequence ID" value="NZ_RZGZ01000002.1"/>
</dbReference>
<feature type="binding site" evidence="8">
    <location>
        <position position="417"/>
    </location>
    <ligand>
        <name>Zn(2+)</name>
        <dbReference type="ChEBI" id="CHEBI:29105"/>
        <label>1</label>
    </ligand>
</feature>
<keyword evidence="7 8" id="KW-0238">DNA-binding</keyword>
<evidence type="ECO:0000256" key="4">
    <source>
        <dbReference type="ARBA" id="ARBA00022741"/>
    </source>
</evidence>
<keyword evidence="6 8" id="KW-0067">ATP-binding</keyword>
<comment type="cofactor">
    <cofactor evidence="8">
        <name>Zn(2+)</name>
        <dbReference type="ChEBI" id="CHEBI:29105"/>
    </cofactor>
    <text evidence="8">Binds 2 zinc ions per subunit.</text>
</comment>
<evidence type="ECO:0000256" key="8">
    <source>
        <dbReference type="HAMAP-Rule" id="MF_00983"/>
    </source>
</evidence>
<sequence>MTARVARVVIDSPLPQLDHLFDYGIPEDMVGVAPGVRVRVPLRSAGRIADAFVVEVAEESEHEGNLSPIEALVSEVPVLTPEVWALARAVADRAAGSASDVLRLAVPKRQVRVEKAFVAAGSPSIRGEVPEVESLAGYAGSVLDDGVASGGRFAVDAIPALVRLVAGGTVGTWATTAARLAANTSARGKQSIIAVPDHRDLDQVEAALIGSGVGDLVLRVDAAQPSADRYRAFLASLGGGPHIVIGNRSALLAPASDLGLLLIWDDGDPLHREPLAPYVHARDVALVRQSQSGAALVLLSHARSVDAERLVEIDWLTPVTPSPVIRPRVVLAEDPPGEASARIPATAWKLAREALATGPVLVQVARPGYAPVVACGSCGTAATCARCHGPLGIARRGAQPQCGVCGAVAASWTCDVCSGTKLRLVSRGSGRTAEELGRAFPGARVVVADGEHRVLTVPGSPALVVATRGAEPLADGGYAAVLLLDGERMLARESLTIAEDAMRWWSNAAALAAPRAPVVLAGVSGALAQAFAAGNQSLFASRELADRRALGFPPAVRTATITGPVDAVESAVDAVSGVAVRDVLGPIPVDGGGVRSVVRFDYRAGPDIARELRSTLIRNATTRRRPIAGRPQRAAPSLRLHFDDPEVWT</sequence>
<evidence type="ECO:0000256" key="5">
    <source>
        <dbReference type="ARBA" id="ARBA00022833"/>
    </source>
</evidence>
<dbReference type="GO" id="GO:0005524">
    <property type="term" value="F:ATP binding"/>
    <property type="evidence" value="ECO:0007669"/>
    <property type="project" value="UniProtKB-UniRule"/>
</dbReference>
<evidence type="ECO:0000256" key="2">
    <source>
        <dbReference type="ARBA" id="ARBA00022705"/>
    </source>
</evidence>
<keyword evidence="1 8" id="KW-0639">Primosome</keyword>
<dbReference type="GO" id="GO:0008270">
    <property type="term" value="F:zinc ion binding"/>
    <property type="evidence" value="ECO:0007669"/>
    <property type="project" value="UniProtKB-UniRule"/>
</dbReference>
<keyword evidence="3 8" id="KW-0479">Metal-binding</keyword>
<feature type="binding site" evidence="8">
    <location>
        <position position="402"/>
    </location>
    <ligand>
        <name>Zn(2+)</name>
        <dbReference type="ChEBI" id="CHEBI:29105"/>
        <label>2</label>
    </ligand>
</feature>
<comment type="caution">
    <text evidence="8">As this protein does not have any detectable helicase domains, it probably does not have helicase activity.</text>
</comment>
<dbReference type="Proteomes" id="UP000274909">
    <property type="component" value="Unassembled WGS sequence"/>
</dbReference>
<dbReference type="InterPro" id="IPR042115">
    <property type="entry name" value="PriA_3primeBD_sf"/>
</dbReference>
<keyword evidence="5 8" id="KW-0862">Zinc</keyword>
<dbReference type="GO" id="GO:1990077">
    <property type="term" value="C:primosome complex"/>
    <property type="evidence" value="ECO:0007669"/>
    <property type="project" value="UniProtKB-UniRule"/>
</dbReference>
<dbReference type="InterPro" id="IPR041222">
    <property type="entry name" value="PriA_3primeBD"/>
</dbReference>
<dbReference type="Pfam" id="PF17764">
    <property type="entry name" value="PriA_3primeBD"/>
    <property type="match status" value="1"/>
</dbReference>
<dbReference type="GO" id="GO:0006310">
    <property type="term" value="P:DNA recombination"/>
    <property type="evidence" value="ECO:0007669"/>
    <property type="project" value="InterPro"/>
</dbReference>
<evidence type="ECO:0000313" key="11">
    <source>
        <dbReference type="Proteomes" id="UP000274909"/>
    </source>
</evidence>
<dbReference type="AlphaFoldDB" id="A0A3S0VTA2"/>
<feature type="binding site" evidence="8">
    <location>
        <position position="375"/>
    </location>
    <ligand>
        <name>Zn(2+)</name>
        <dbReference type="ChEBI" id="CHEBI:29105"/>
        <label>1</label>
    </ligand>
</feature>
<comment type="function">
    <text evidence="8">Initiates the restart of stalled replication forks, which reloads the replicative helicase on sites other than the origin of replication. Recognizes and binds to abandoned replication forks and remodels them to uncover a helicase loading site. Promotes assembly of the primosome at these replication forks.</text>
</comment>
<reference evidence="10 11" key="1">
    <citation type="submission" date="2018-12" db="EMBL/GenBank/DDBJ databases">
        <authorList>
            <person name="Li F."/>
        </authorList>
    </citation>
    <scope>NUCLEOTIDE SEQUENCE [LARGE SCALE GENOMIC DNA]</scope>
    <source>
        <strain evidence="10 11">EGI 6500705</strain>
    </source>
</reference>
<evidence type="ECO:0000313" key="10">
    <source>
        <dbReference type="EMBL" id="RUR00712.1"/>
    </source>
</evidence>